<reference evidence="2 3" key="1">
    <citation type="submission" date="2024-09" db="EMBL/GenBank/DDBJ databases">
        <authorList>
            <person name="Sun Q."/>
            <person name="Mori K."/>
        </authorList>
    </citation>
    <scope>NUCLEOTIDE SEQUENCE [LARGE SCALE GENOMIC DNA]</scope>
    <source>
        <strain evidence="2 3">CCM 7609</strain>
    </source>
</reference>
<keyword evidence="1 2" id="KW-0808">Transferase</keyword>
<keyword evidence="3" id="KW-1185">Reference proteome</keyword>
<dbReference type="InterPro" id="IPR023606">
    <property type="entry name" value="CoA-Trfase_III_dom_1_sf"/>
</dbReference>
<name>A0ABV6F891_9MICC</name>
<dbReference type="PANTHER" id="PTHR48207:SF3">
    <property type="entry name" value="SUCCINATE--HYDROXYMETHYLGLUTARATE COA-TRANSFERASE"/>
    <property type="match status" value="1"/>
</dbReference>
<dbReference type="Gene3D" id="3.30.1540.10">
    <property type="entry name" value="formyl-coa transferase, domain 3"/>
    <property type="match status" value="1"/>
</dbReference>
<dbReference type="RefSeq" id="WP_378042919.1">
    <property type="nucleotide sequence ID" value="NZ_JBHLWH010000042.1"/>
</dbReference>
<evidence type="ECO:0000313" key="2">
    <source>
        <dbReference type="EMBL" id="MFC0249735.1"/>
    </source>
</evidence>
<gene>
    <name evidence="2" type="ORF">ACFFIO_14615</name>
</gene>
<dbReference type="InterPro" id="IPR003673">
    <property type="entry name" value="CoA-Trfase_fam_III"/>
</dbReference>
<dbReference type="SUPFAM" id="SSF89796">
    <property type="entry name" value="CoA-transferase family III (CaiB/BaiF)"/>
    <property type="match status" value="1"/>
</dbReference>
<accession>A0ABV6F891</accession>
<dbReference type="Pfam" id="PF02515">
    <property type="entry name" value="CoA_transf_3"/>
    <property type="match status" value="1"/>
</dbReference>
<sequence length="421" mass="45919">MNHRLHPEPAGSTPAGRDILPLSGVRIVDLSQIGAGPYGTSLLGDLGADVIKVEPIHGDSFRYVDNAYAPGESAYFYGVNRSKRSVALNLKDPEGYRTLMRLVKEADVFVIAFRPDAVQRMGLDFETLSAVNDRLIYASITAFGETGPRATQPGMDILAQALSGMMGVTGEVGGGPVKVGVPIADFVGSFFLGFGVTAALRQRDQTGRGDKLTINLLDGQIAAFANYVTAYDKTKVPFRPQGGGHPQLVPYQPFLGSDGRYFILACLNDRFWNALLPFLQEFGDFEDPRFESNSGRVEHRVELCSRLEEIFATQPAEYWISRLEEAGVPCSSIHRFEEALEDPQVVANESITELEHPRFGTYKVPNNPLRFERAATGPRGYAPGLGEHTNEVLLETGLSQTEIDDLVQRGIINPALVSAVG</sequence>
<comment type="caution">
    <text evidence="2">The sequence shown here is derived from an EMBL/GenBank/DDBJ whole genome shotgun (WGS) entry which is preliminary data.</text>
</comment>
<dbReference type="Gene3D" id="3.40.50.10540">
    <property type="entry name" value="Crotonobetainyl-coa:carnitine coa-transferase, domain 1"/>
    <property type="match status" value="1"/>
</dbReference>
<proteinExistence type="predicted"/>
<dbReference type="Proteomes" id="UP001589766">
    <property type="component" value="Unassembled WGS sequence"/>
</dbReference>
<evidence type="ECO:0000313" key="3">
    <source>
        <dbReference type="Proteomes" id="UP001589766"/>
    </source>
</evidence>
<dbReference type="InterPro" id="IPR050483">
    <property type="entry name" value="CoA-transferase_III_domain"/>
</dbReference>
<dbReference type="PANTHER" id="PTHR48207">
    <property type="entry name" value="SUCCINATE--HYDROXYMETHYLGLUTARATE COA-TRANSFERASE"/>
    <property type="match status" value="1"/>
</dbReference>
<dbReference type="GO" id="GO:0016740">
    <property type="term" value="F:transferase activity"/>
    <property type="evidence" value="ECO:0007669"/>
    <property type="project" value="UniProtKB-KW"/>
</dbReference>
<protein>
    <submittedName>
        <fullName evidence="2">CaiB/BaiF CoA transferase family protein</fullName>
    </submittedName>
</protein>
<evidence type="ECO:0000256" key="1">
    <source>
        <dbReference type="ARBA" id="ARBA00022679"/>
    </source>
</evidence>
<dbReference type="InterPro" id="IPR044855">
    <property type="entry name" value="CoA-Trfase_III_dom3_sf"/>
</dbReference>
<organism evidence="2 3">
    <name type="scientific">Citricoccus parietis</name>
    <dbReference type="NCBI Taxonomy" id="592307"/>
    <lineage>
        <taxon>Bacteria</taxon>
        <taxon>Bacillati</taxon>
        <taxon>Actinomycetota</taxon>
        <taxon>Actinomycetes</taxon>
        <taxon>Micrococcales</taxon>
        <taxon>Micrococcaceae</taxon>
        <taxon>Citricoccus</taxon>
    </lineage>
</organism>
<dbReference type="EMBL" id="JBHLWH010000042">
    <property type="protein sequence ID" value="MFC0249735.1"/>
    <property type="molecule type" value="Genomic_DNA"/>
</dbReference>